<comment type="caution">
    <text evidence="1">The sequence shown here is derived from an EMBL/GenBank/DDBJ whole genome shotgun (WGS) entry which is preliminary data.</text>
</comment>
<dbReference type="EMBL" id="CM056810">
    <property type="protein sequence ID" value="KAJ8646508.1"/>
    <property type="molecule type" value="Genomic_DNA"/>
</dbReference>
<gene>
    <name evidence="1" type="ORF">MRB53_008256</name>
</gene>
<name>A0ACC2MLM0_PERAE</name>
<reference evidence="1 2" key="1">
    <citation type="journal article" date="2022" name="Hortic Res">
        <title>A haplotype resolved chromosomal level avocado genome allows analysis of novel avocado genes.</title>
        <authorList>
            <person name="Nath O."/>
            <person name="Fletcher S.J."/>
            <person name="Hayward A."/>
            <person name="Shaw L.M."/>
            <person name="Masouleh A.K."/>
            <person name="Furtado A."/>
            <person name="Henry R.J."/>
            <person name="Mitter N."/>
        </authorList>
    </citation>
    <scope>NUCLEOTIDE SEQUENCE [LARGE SCALE GENOMIC DNA]</scope>
    <source>
        <strain evidence="2">cv. Hass</strain>
    </source>
</reference>
<proteinExistence type="predicted"/>
<accession>A0ACC2MLM0</accession>
<protein>
    <submittedName>
        <fullName evidence="1">Uncharacterized protein</fullName>
    </submittedName>
</protein>
<sequence>MAFIAAVVAFLALLSCAGAQAPAPAPLQQKTPVPVQQSAPTPAPPQEAAPAPAPLQQKTPVPVQQSAPTPAPLQEAAPAPMLSGAPPEGSPGTDAPAPSSDCLNALANMSACLTYVMAGSNQTVPDEGCCPALAGLVESNPICLCELFGESNSFGIDLDMAKAVNLPSVCKISTPPLSTCALLGIPVGAPGISQIAPGQTSTESATPPESSKSSSSFRISVAVFLIGLWAGVAAIF</sequence>
<keyword evidence="2" id="KW-1185">Reference proteome</keyword>
<evidence type="ECO:0000313" key="2">
    <source>
        <dbReference type="Proteomes" id="UP001234297"/>
    </source>
</evidence>
<evidence type="ECO:0000313" key="1">
    <source>
        <dbReference type="EMBL" id="KAJ8646508.1"/>
    </source>
</evidence>
<organism evidence="1 2">
    <name type="scientific">Persea americana</name>
    <name type="common">Avocado</name>
    <dbReference type="NCBI Taxonomy" id="3435"/>
    <lineage>
        <taxon>Eukaryota</taxon>
        <taxon>Viridiplantae</taxon>
        <taxon>Streptophyta</taxon>
        <taxon>Embryophyta</taxon>
        <taxon>Tracheophyta</taxon>
        <taxon>Spermatophyta</taxon>
        <taxon>Magnoliopsida</taxon>
        <taxon>Magnoliidae</taxon>
        <taxon>Laurales</taxon>
        <taxon>Lauraceae</taxon>
        <taxon>Persea</taxon>
    </lineage>
</organism>
<dbReference type="Proteomes" id="UP001234297">
    <property type="component" value="Chromosome 2"/>
</dbReference>